<dbReference type="PROSITE" id="PS50950">
    <property type="entry name" value="ZF_THAP"/>
    <property type="match status" value="1"/>
</dbReference>
<keyword evidence="2 5" id="KW-0863">Zinc-finger</keyword>
<keyword evidence="3" id="KW-0862">Zinc</keyword>
<dbReference type="PANTHER" id="PTHR23080">
    <property type="entry name" value="THAP DOMAIN PROTEIN"/>
    <property type="match status" value="1"/>
</dbReference>
<keyword evidence="1" id="KW-0479">Metal-binding</keyword>
<dbReference type="Pfam" id="PF05485">
    <property type="entry name" value="THAP"/>
    <property type="match status" value="1"/>
</dbReference>
<keyword evidence="8" id="KW-1185">Reference proteome</keyword>
<dbReference type="GO" id="GO:0008270">
    <property type="term" value="F:zinc ion binding"/>
    <property type="evidence" value="ECO:0007669"/>
    <property type="project" value="UniProtKB-KW"/>
</dbReference>
<reference evidence="7 8" key="1">
    <citation type="submission" date="2024-11" db="EMBL/GenBank/DDBJ databases">
        <title>Chromosome-level genome assembly of the freshwater bivalve Anodonta woodiana.</title>
        <authorList>
            <person name="Chen X."/>
        </authorList>
    </citation>
    <scope>NUCLEOTIDE SEQUENCE [LARGE SCALE GENOMIC DNA]</scope>
    <source>
        <strain evidence="7">MN2024</strain>
        <tissue evidence="7">Gills</tissue>
    </source>
</reference>
<organism evidence="7 8">
    <name type="scientific">Sinanodonta woodiana</name>
    <name type="common">Chinese pond mussel</name>
    <name type="synonym">Anodonta woodiana</name>
    <dbReference type="NCBI Taxonomy" id="1069815"/>
    <lineage>
        <taxon>Eukaryota</taxon>
        <taxon>Metazoa</taxon>
        <taxon>Spiralia</taxon>
        <taxon>Lophotrochozoa</taxon>
        <taxon>Mollusca</taxon>
        <taxon>Bivalvia</taxon>
        <taxon>Autobranchia</taxon>
        <taxon>Heteroconchia</taxon>
        <taxon>Palaeoheterodonta</taxon>
        <taxon>Unionida</taxon>
        <taxon>Unionoidea</taxon>
        <taxon>Unionidae</taxon>
        <taxon>Unioninae</taxon>
        <taxon>Sinanodonta</taxon>
    </lineage>
</organism>
<feature type="domain" description="THAP-type" evidence="6">
    <location>
        <begin position="1"/>
        <end position="85"/>
    </location>
</feature>
<gene>
    <name evidence="7" type="ORF">ACJMK2_000520</name>
</gene>
<dbReference type="EMBL" id="JBJQND010000001">
    <property type="protein sequence ID" value="KAL3888140.1"/>
    <property type="molecule type" value="Genomic_DNA"/>
</dbReference>
<dbReference type="GO" id="GO:0003677">
    <property type="term" value="F:DNA binding"/>
    <property type="evidence" value="ECO:0007669"/>
    <property type="project" value="UniProtKB-UniRule"/>
</dbReference>
<evidence type="ECO:0000256" key="3">
    <source>
        <dbReference type="ARBA" id="ARBA00022833"/>
    </source>
</evidence>
<name>A0ABD3XPR9_SINWO</name>
<accession>A0ABD3XPR9</accession>
<sequence length="372" mass="43189">MPKICSVGGCTNHHMQKGNLSFFKFPQAEKDPERRARWVRVCGRQNLDGSEWIPTAKYVYICSQHFVSGKPNSDPDHPDYIPSIFLRTAESSLHGAKRLNRYNSAQKRRFGLVTDNKVTKKRKTEFGEKEDSGDNDSLTISDVEVMEANDDAVTTTSEIVNCTIVEDKQEDVGCTIPDQVTERQMIMDEIDNLRYERNMFSKKLIDTDTKLKTMQLSVELVRENDKKCKFYTGLSWDVFLKTFIFLESKISSKRRGNVPAIEQYLMTLVKLRQNPKFEYLADQCNLGKTTVIDIFWKWVTLIESQLGFMINWPDRSSIFTTLPDVFKIHFPRLTNIIDCFEIFIENPKVYKAKAECYSNYKKTHNSEVSYCM</sequence>
<dbReference type="Proteomes" id="UP001634394">
    <property type="component" value="Unassembled WGS sequence"/>
</dbReference>
<dbReference type="AlphaFoldDB" id="A0ABD3XPR9"/>
<dbReference type="SUPFAM" id="SSF57716">
    <property type="entry name" value="Glucocorticoid receptor-like (DNA-binding domain)"/>
    <property type="match status" value="1"/>
</dbReference>
<proteinExistence type="predicted"/>
<evidence type="ECO:0000256" key="5">
    <source>
        <dbReference type="PROSITE-ProRule" id="PRU00309"/>
    </source>
</evidence>
<keyword evidence="4 5" id="KW-0238">DNA-binding</keyword>
<evidence type="ECO:0000313" key="7">
    <source>
        <dbReference type="EMBL" id="KAL3888140.1"/>
    </source>
</evidence>
<dbReference type="Pfam" id="PF13613">
    <property type="entry name" value="HTH_Tnp_4"/>
    <property type="match status" value="1"/>
</dbReference>
<evidence type="ECO:0000313" key="8">
    <source>
        <dbReference type="Proteomes" id="UP001634394"/>
    </source>
</evidence>
<dbReference type="InterPro" id="IPR027805">
    <property type="entry name" value="Transposase_HTH_dom"/>
</dbReference>
<dbReference type="SMART" id="SM00980">
    <property type="entry name" value="THAP"/>
    <property type="match status" value="1"/>
</dbReference>
<comment type="caution">
    <text evidence="7">The sequence shown here is derived from an EMBL/GenBank/DDBJ whole genome shotgun (WGS) entry which is preliminary data.</text>
</comment>
<evidence type="ECO:0000259" key="6">
    <source>
        <dbReference type="PROSITE" id="PS50950"/>
    </source>
</evidence>
<evidence type="ECO:0000256" key="4">
    <source>
        <dbReference type="ARBA" id="ARBA00023125"/>
    </source>
</evidence>
<protein>
    <recommendedName>
        <fullName evidence="6">THAP-type domain-containing protein</fullName>
    </recommendedName>
</protein>
<evidence type="ECO:0000256" key="2">
    <source>
        <dbReference type="ARBA" id="ARBA00022771"/>
    </source>
</evidence>
<evidence type="ECO:0000256" key="1">
    <source>
        <dbReference type="ARBA" id="ARBA00022723"/>
    </source>
</evidence>
<dbReference type="InterPro" id="IPR006612">
    <property type="entry name" value="THAP_Znf"/>
</dbReference>